<proteinExistence type="predicted"/>
<dbReference type="Gene3D" id="3.60.20.10">
    <property type="entry name" value="Glutamine Phosphoribosylpyrophosphate, subunit 1, domain 1"/>
    <property type="match status" value="1"/>
</dbReference>
<dbReference type="AlphaFoldDB" id="A0A1G2DAL5"/>
<reference evidence="1 2" key="1">
    <citation type="journal article" date="2016" name="Nat. Commun.">
        <title>Thousands of microbial genomes shed light on interconnected biogeochemical processes in an aquifer system.</title>
        <authorList>
            <person name="Anantharaman K."/>
            <person name="Brown C.T."/>
            <person name="Hug L.A."/>
            <person name="Sharon I."/>
            <person name="Castelle C.J."/>
            <person name="Probst A.J."/>
            <person name="Thomas B.C."/>
            <person name="Singh A."/>
            <person name="Wilkins M.J."/>
            <person name="Karaoz U."/>
            <person name="Brodie E.L."/>
            <person name="Williams K.H."/>
            <person name="Hubbard S.S."/>
            <person name="Banfield J.F."/>
        </authorList>
    </citation>
    <scope>NUCLEOTIDE SEQUENCE [LARGE SCALE GENOMIC DNA]</scope>
</reference>
<dbReference type="Proteomes" id="UP000177996">
    <property type="component" value="Unassembled WGS sequence"/>
</dbReference>
<dbReference type="SUPFAM" id="SSF56235">
    <property type="entry name" value="N-terminal nucleophile aminohydrolases (Ntn hydrolases)"/>
    <property type="match status" value="1"/>
</dbReference>
<protein>
    <recommendedName>
        <fullName evidence="3">Proteasome endopeptidase complex</fullName>
    </recommendedName>
</protein>
<evidence type="ECO:0000313" key="2">
    <source>
        <dbReference type="Proteomes" id="UP000177996"/>
    </source>
</evidence>
<dbReference type="EMBL" id="MHLL01000005">
    <property type="protein sequence ID" value="OGZ10665.1"/>
    <property type="molecule type" value="Genomic_DNA"/>
</dbReference>
<sequence length="192" mass="21284">MTCIVAVTDGETVVMGGDSAAVHGLRLTVRNDRKVFLRSGGKAKMEWTFGFTTSFRMGQLIQYELELPEVDERDREDLFRFMVTKFIPKLRDCLKSGGWATKENEKEGGGVFIVGLLGKLFFIDGDFHVGVLNDPFVAVGCGDDLAKGSLYTSRGTKDLKKRVRLALLAAQRFSAGVREPFTIIESKYTKSA</sequence>
<name>A0A1G2DAL5_9BACT</name>
<evidence type="ECO:0000313" key="1">
    <source>
        <dbReference type="EMBL" id="OGZ10665.1"/>
    </source>
</evidence>
<gene>
    <name evidence="1" type="ORF">A3D65_06840</name>
</gene>
<organism evidence="1 2">
    <name type="scientific">Candidatus Lloydbacteria bacterium RIFCSPHIGHO2_02_FULL_50_13</name>
    <dbReference type="NCBI Taxonomy" id="1798661"/>
    <lineage>
        <taxon>Bacteria</taxon>
        <taxon>Candidatus Lloydiibacteriota</taxon>
    </lineage>
</organism>
<dbReference type="STRING" id="1798661.A3D65_06840"/>
<evidence type="ECO:0008006" key="3">
    <source>
        <dbReference type="Google" id="ProtNLM"/>
    </source>
</evidence>
<dbReference type="InterPro" id="IPR029055">
    <property type="entry name" value="Ntn_hydrolases_N"/>
</dbReference>
<comment type="caution">
    <text evidence="1">The sequence shown here is derived from an EMBL/GenBank/DDBJ whole genome shotgun (WGS) entry which is preliminary data.</text>
</comment>
<accession>A0A1G2DAL5</accession>